<organism evidence="1 2">
    <name type="scientific">Bacillus pseudomycoides</name>
    <dbReference type="NCBI Taxonomy" id="64104"/>
    <lineage>
        <taxon>Bacteria</taxon>
        <taxon>Bacillati</taxon>
        <taxon>Bacillota</taxon>
        <taxon>Bacilli</taxon>
        <taxon>Bacillales</taxon>
        <taxon>Bacillaceae</taxon>
        <taxon>Bacillus</taxon>
        <taxon>Bacillus cereus group</taxon>
    </lineage>
</organism>
<evidence type="ECO:0000313" key="1">
    <source>
        <dbReference type="EMBL" id="OUM45967.1"/>
    </source>
</evidence>
<name>A0A1Y3M6A1_9BACI</name>
<dbReference type="Proteomes" id="UP000195321">
    <property type="component" value="Unassembled WGS sequence"/>
</dbReference>
<proteinExistence type="predicted"/>
<comment type="caution">
    <text evidence="1">The sequence shown here is derived from an EMBL/GenBank/DDBJ whole genome shotgun (WGS) entry which is preliminary data.</text>
</comment>
<gene>
    <name evidence="1" type="ORF">BW425_26355</name>
</gene>
<accession>A0A1Y3M6A1</accession>
<protein>
    <submittedName>
        <fullName evidence="1">Uncharacterized protein</fullName>
    </submittedName>
</protein>
<dbReference type="EMBL" id="MWPX01000070">
    <property type="protein sequence ID" value="OUM45967.1"/>
    <property type="molecule type" value="Genomic_DNA"/>
</dbReference>
<reference evidence="1 2" key="1">
    <citation type="submission" date="2017-02" db="EMBL/GenBank/DDBJ databases">
        <title>Bacillus pseudomycoides isolate FSL K6-0042.</title>
        <authorList>
            <person name="Kovac J."/>
        </authorList>
    </citation>
    <scope>NUCLEOTIDE SEQUENCE [LARGE SCALE GENOMIC DNA]</scope>
    <source>
        <strain evidence="1 2">FSL K6-0042</strain>
    </source>
</reference>
<sequence>MKDELSINIYLDETDTPFSRYYSSDDVHLSSDLEDFLLSKLRSGKRKEVEIFFLGQNNFDEKLLKTATFNTFSNILNEEEYTYARNVNKAIVLFVVGIIVGLIYLKLSSNHAYIAGVLSIMCWVFVWSGTEIYFFENQQIKRNIRKCKNILNSNIHKIEF</sequence>
<dbReference type="AlphaFoldDB" id="A0A1Y3M6A1"/>
<dbReference type="RefSeq" id="WP_016113586.1">
    <property type="nucleotide sequence ID" value="NZ_CP189809.1"/>
</dbReference>
<evidence type="ECO:0000313" key="2">
    <source>
        <dbReference type="Proteomes" id="UP000195321"/>
    </source>
</evidence>